<keyword evidence="2" id="KW-1133">Transmembrane helix</keyword>
<keyword evidence="4" id="KW-1185">Reference proteome</keyword>
<sequence>MKPKMRRKLKALGAFFFLAIMVGVIALLGLVRIRPISISKLSDPKIVMSDILNEKILDLNKPVVDLSGWQPPNEIDYNTLSQHIIGAIIRVNGSYGQADNSANKHGEDTAYQTHIKQLQERGIPVAVYAFVTGKTEAEMKKQAKDFYQRASVYHPTYYWLDVEVTNMKNMNEGIEAFRSELQKQGAKNIGIYAQDWFLKANQINVGKFDAIWIAAYGRNTGVWDASPETSLDYGIQQYTDKGSLPGYKGNLDLNMVLNQESYNKLFKNKK</sequence>
<dbReference type="EMBL" id="CP032627">
    <property type="protein sequence ID" value="AYG00346.1"/>
    <property type="molecule type" value="Genomic_DNA"/>
</dbReference>
<reference evidence="3 4" key="1">
    <citation type="submission" date="2018-09" db="EMBL/GenBank/DDBJ databases">
        <title>Genome sequencing of strain 1JSPR-7.</title>
        <authorList>
            <person name="Heo J."/>
            <person name="Kim S.-J."/>
            <person name="Kwon S.-W."/>
        </authorList>
    </citation>
    <scope>NUCLEOTIDE SEQUENCE [LARGE SCALE GENOMIC DNA]</scope>
    <source>
        <strain evidence="3 4">1JSPR-7</strain>
    </source>
</reference>
<evidence type="ECO:0000256" key="2">
    <source>
        <dbReference type="SAM" id="Phobius"/>
    </source>
</evidence>
<dbReference type="InterPro" id="IPR002053">
    <property type="entry name" value="Glyco_hydro_25"/>
</dbReference>
<evidence type="ECO:0000313" key="4">
    <source>
        <dbReference type="Proteomes" id="UP000269374"/>
    </source>
</evidence>
<dbReference type="OrthoDB" id="9802228at2"/>
<dbReference type="Gene3D" id="3.20.20.80">
    <property type="entry name" value="Glycosidases"/>
    <property type="match status" value="1"/>
</dbReference>
<proteinExistence type="inferred from homology"/>
<evidence type="ECO:0000256" key="1">
    <source>
        <dbReference type="ARBA" id="ARBA00010646"/>
    </source>
</evidence>
<keyword evidence="2" id="KW-0472">Membrane</keyword>
<keyword evidence="2" id="KW-0812">Transmembrane</keyword>
<evidence type="ECO:0000313" key="3">
    <source>
        <dbReference type="EMBL" id="AYG00346.1"/>
    </source>
</evidence>
<keyword evidence="3" id="KW-0378">Hydrolase</keyword>
<accession>A0A387BGT8</accession>
<dbReference type="PROSITE" id="PS51904">
    <property type="entry name" value="GLYCOSYL_HYDROL_F25_2"/>
    <property type="match status" value="1"/>
</dbReference>
<comment type="similarity">
    <text evidence="1">Belongs to the glycosyl hydrolase 25 family.</text>
</comment>
<gene>
    <name evidence="3" type="ORF">D7I46_04115</name>
</gene>
<dbReference type="GO" id="GO:0009253">
    <property type="term" value="P:peptidoglycan catabolic process"/>
    <property type="evidence" value="ECO:0007669"/>
    <property type="project" value="InterPro"/>
</dbReference>
<dbReference type="GO" id="GO:0016052">
    <property type="term" value="P:carbohydrate catabolic process"/>
    <property type="evidence" value="ECO:0007669"/>
    <property type="project" value="TreeGrafter"/>
</dbReference>
<dbReference type="Proteomes" id="UP000269374">
    <property type="component" value="Chromosome"/>
</dbReference>
<dbReference type="InterPro" id="IPR017853">
    <property type="entry name" value="GH"/>
</dbReference>
<dbReference type="PANTHER" id="PTHR34135">
    <property type="entry name" value="LYSOZYME"/>
    <property type="match status" value="1"/>
</dbReference>
<dbReference type="CDD" id="cd06523">
    <property type="entry name" value="GH25_PlyB-like"/>
    <property type="match status" value="1"/>
</dbReference>
<feature type="transmembrane region" description="Helical" evidence="2">
    <location>
        <begin position="12"/>
        <end position="31"/>
    </location>
</feature>
<dbReference type="KEGG" id="lact:D7I46_04115"/>
<dbReference type="Pfam" id="PF01183">
    <property type="entry name" value="Glyco_hydro_25"/>
    <property type="match status" value="1"/>
</dbReference>
<dbReference type="GO" id="GO:0016998">
    <property type="term" value="P:cell wall macromolecule catabolic process"/>
    <property type="evidence" value="ECO:0007669"/>
    <property type="project" value="InterPro"/>
</dbReference>
<dbReference type="GO" id="GO:0003796">
    <property type="term" value="F:lysozyme activity"/>
    <property type="evidence" value="ECO:0007669"/>
    <property type="project" value="InterPro"/>
</dbReference>
<protein>
    <submittedName>
        <fullName evidence="3">Glycosyl hydrolase family 25</fullName>
    </submittedName>
</protein>
<name>A0A387BGT8_9LACT</name>
<dbReference type="PANTHER" id="PTHR34135:SF1">
    <property type="entry name" value="GLYCOSYL HYDROLASE FAMILY 25"/>
    <property type="match status" value="1"/>
</dbReference>
<dbReference type="SUPFAM" id="SSF51445">
    <property type="entry name" value="(Trans)glycosidases"/>
    <property type="match status" value="1"/>
</dbReference>
<dbReference type="AlphaFoldDB" id="A0A387BGT8"/>
<organism evidence="3 4">
    <name type="scientific">Lactococcus allomyrinae</name>
    <dbReference type="NCBI Taxonomy" id="2419773"/>
    <lineage>
        <taxon>Bacteria</taxon>
        <taxon>Bacillati</taxon>
        <taxon>Bacillota</taxon>
        <taxon>Bacilli</taxon>
        <taxon>Lactobacillales</taxon>
        <taxon>Streptococcaceae</taxon>
        <taxon>Lactococcus</taxon>
    </lineage>
</organism>